<dbReference type="InterPro" id="IPR002018">
    <property type="entry name" value="CarbesteraseB"/>
</dbReference>
<feature type="domain" description="Carboxylesterase type B" evidence="7">
    <location>
        <begin position="31"/>
        <end position="557"/>
    </location>
</feature>
<keyword evidence="4 6" id="KW-0378">Hydrolase</keyword>
<reference evidence="8 9" key="1">
    <citation type="submission" date="2024-08" db="EMBL/GenBank/DDBJ databases">
        <authorList>
            <person name="Cucini C."/>
            <person name="Frati F."/>
        </authorList>
    </citation>
    <scope>NUCLEOTIDE SEQUENCE [LARGE SCALE GENOMIC DNA]</scope>
</reference>
<keyword evidence="6" id="KW-0732">Signal</keyword>
<dbReference type="PROSITE" id="PS01173">
    <property type="entry name" value="LIPASE_GDXG_HIS"/>
    <property type="match status" value="1"/>
</dbReference>
<dbReference type="PROSITE" id="PS00122">
    <property type="entry name" value="CARBOXYLESTERASE_B_1"/>
    <property type="match status" value="1"/>
</dbReference>
<dbReference type="InterPro" id="IPR029058">
    <property type="entry name" value="AB_hydrolase_fold"/>
</dbReference>
<comment type="caution">
    <text evidence="8">The sequence shown here is derived from an EMBL/GenBank/DDBJ whole genome shotgun (WGS) entry which is preliminary data.</text>
</comment>
<organism evidence="8 9">
    <name type="scientific">Orchesella dallaii</name>
    <dbReference type="NCBI Taxonomy" id="48710"/>
    <lineage>
        <taxon>Eukaryota</taxon>
        <taxon>Metazoa</taxon>
        <taxon>Ecdysozoa</taxon>
        <taxon>Arthropoda</taxon>
        <taxon>Hexapoda</taxon>
        <taxon>Collembola</taxon>
        <taxon>Entomobryomorpha</taxon>
        <taxon>Entomobryoidea</taxon>
        <taxon>Orchesellidae</taxon>
        <taxon>Orchesellinae</taxon>
        <taxon>Orchesella</taxon>
    </lineage>
</organism>
<evidence type="ECO:0000256" key="1">
    <source>
        <dbReference type="ARBA" id="ARBA00005964"/>
    </source>
</evidence>
<dbReference type="SUPFAM" id="SSF53474">
    <property type="entry name" value="alpha/beta-Hydrolases"/>
    <property type="match status" value="1"/>
</dbReference>
<dbReference type="CDD" id="cd00312">
    <property type="entry name" value="Esterase_lipase"/>
    <property type="match status" value="1"/>
</dbReference>
<dbReference type="InterPro" id="IPR019819">
    <property type="entry name" value="Carboxylesterase_B_CS"/>
</dbReference>
<feature type="signal peptide" evidence="6">
    <location>
        <begin position="1"/>
        <end position="17"/>
    </location>
</feature>
<dbReference type="Gene3D" id="3.40.50.1820">
    <property type="entry name" value="alpha/beta hydrolase"/>
    <property type="match status" value="1"/>
</dbReference>
<dbReference type="PROSITE" id="PS00941">
    <property type="entry name" value="CARBOXYLESTERASE_B_2"/>
    <property type="match status" value="1"/>
</dbReference>
<dbReference type="Proteomes" id="UP001642540">
    <property type="component" value="Unassembled WGS sequence"/>
</dbReference>
<dbReference type="EC" id="3.1.1.-" evidence="6"/>
<dbReference type="InterPro" id="IPR019826">
    <property type="entry name" value="Carboxylesterase_B_AS"/>
</dbReference>
<evidence type="ECO:0000256" key="4">
    <source>
        <dbReference type="ARBA" id="ARBA00022801"/>
    </source>
</evidence>
<evidence type="ECO:0000259" key="7">
    <source>
        <dbReference type="Pfam" id="PF00135"/>
    </source>
</evidence>
<evidence type="ECO:0000313" key="9">
    <source>
        <dbReference type="Proteomes" id="UP001642540"/>
    </source>
</evidence>
<dbReference type="Pfam" id="PF00135">
    <property type="entry name" value="COesterase"/>
    <property type="match status" value="1"/>
</dbReference>
<keyword evidence="5" id="KW-0325">Glycoprotein</keyword>
<feature type="chain" id="PRO_5045008864" description="Carboxylic ester hydrolase" evidence="6">
    <location>
        <begin position="18"/>
        <end position="577"/>
    </location>
</feature>
<evidence type="ECO:0000256" key="5">
    <source>
        <dbReference type="ARBA" id="ARBA00023180"/>
    </source>
</evidence>
<evidence type="ECO:0000313" key="8">
    <source>
        <dbReference type="EMBL" id="CAL8094870.1"/>
    </source>
</evidence>
<sequence>MKLVWILGILYSSAVIAEDASTQSSSQGLESPKVTVSQGQLQGLTYRSRKGNKYYGFLGVPYATTGKVRFNTPQPADNWDGVKLATKFAPHCFQFCLVQQRLIGTEDCLTLNVYSPKLDGKLPVMVLLHGGGFQFGSSSFSEAKYFMDEDVILVTLQYRIGALGFLNTEDDVVQGNMGLKDQSFALQWIQENIAQFGGDPKSVTIFGYSAGGASVHYQMLSPMSKGLFSRAISQSGTALNPWAFQMKPKELALRLAENVDCVRDTSEELVECLRSKTPGEIVTGQLKLSKFPSEFDLISMLFSPSVEKGTSEPKFISDSPYKLLVEGRLASDDVPWMSGLTKDEGSFYTANILESEKSMQKLNSDWYKMLPNILYYENSASPATQKRISEKVREFYFGDDSKITVDKYLEVGRVIGDRFFVNGISRAIREHAKKYDSPVYPYIFSHDGDESIVQSFLHTKKSYGVAHADDLKYLFNKTYGASEYGLDTDEGKFSDQMVKLFVSFARDGKPTSTWGSAKLWEPLTLSQDDKTIPTWYEIDTDTKVTSEDPFKERTDFWESLPLKEMEKEGYPDEKDEL</sequence>
<dbReference type="InterPro" id="IPR002168">
    <property type="entry name" value="Lipase_GDXG_HIS_AS"/>
</dbReference>
<keyword evidence="3" id="KW-0719">Serine esterase</keyword>
<evidence type="ECO:0000256" key="3">
    <source>
        <dbReference type="ARBA" id="ARBA00022487"/>
    </source>
</evidence>
<accession>A0ABP1Q9M0</accession>
<dbReference type="EMBL" id="CAXLJM020000027">
    <property type="protein sequence ID" value="CAL8094870.1"/>
    <property type="molecule type" value="Genomic_DNA"/>
</dbReference>
<dbReference type="PANTHER" id="PTHR43142:SF1">
    <property type="entry name" value="CARBOXYLIC ESTER HYDROLASE"/>
    <property type="match status" value="1"/>
</dbReference>
<dbReference type="PANTHER" id="PTHR43142">
    <property type="entry name" value="CARBOXYLIC ESTER HYDROLASE"/>
    <property type="match status" value="1"/>
</dbReference>
<name>A0ABP1Q9M0_9HEXA</name>
<evidence type="ECO:0000256" key="2">
    <source>
        <dbReference type="ARBA" id="ARBA00010515"/>
    </source>
</evidence>
<gene>
    <name evidence="8" type="ORF">ODALV1_LOCUS8916</name>
</gene>
<evidence type="ECO:0000256" key="6">
    <source>
        <dbReference type="RuleBase" id="RU361235"/>
    </source>
</evidence>
<proteinExistence type="inferred from homology"/>
<comment type="similarity">
    <text evidence="1 6">Belongs to the type-B carboxylesterase/lipase family.</text>
</comment>
<keyword evidence="9" id="KW-1185">Reference proteome</keyword>
<comment type="similarity">
    <text evidence="2">Belongs to the 'GDXG' lipolytic enzyme family.</text>
</comment>
<protein>
    <recommendedName>
        <fullName evidence="6">Carboxylic ester hydrolase</fullName>
        <ecNumber evidence="6">3.1.1.-</ecNumber>
    </recommendedName>
</protein>